<name>A0A246S4M6_9GAMM</name>
<dbReference type="RefSeq" id="WP_170938467.1">
    <property type="nucleotide sequence ID" value="NZ_JPUA01000005.1"/>
</dbReference>
<dbReference type="Pfam" id="PF00126">
    <property type="entry name" value="HTH_1"/>
    <property type="match status" value="1"/>
</dbReference>
<evidence type="ECO:0000313" key="7">
    <source>
        <dbReference type="Proteomes" id="UP000197334"/>
    </source>
</evidence>
<organism evidence="6 7">
    <name type="scientific">Halomonas campaniensis</name>
    <dbReference type="NCBI Taxonomy" id="213554"/>
    <lineage>
        <taxon>Bacteria</taxon>
        <taxon>Pseudomonadati</taxon>
        <taxon>Pseudomonadota</taxon>
        <taxon>Gammaproteobacteria</taxon>
        <taxon>Oceanospirillales</taxon>
        <taxon>Halomonadaceae</taxon>
        <taxon>Halomonas</taxon>
    </lineage>
</organism>
<dbReference type="PANTHER" id="PTHR30419:SF2">
    <property type="entry name" value="LYSR FAMILY TRANSCRIPTIONAL REGULATOR"/>
    <property type="match status" value="1"/>
</dbReference>
<dbReference type="FunFam" id="1.10.10.10:FF:000001">
    <property type="entry name" value="LysR family transcriptional regulator"/>
    <property type="match status" value="1"/>
</dbReference>
<comment type="similarity">
    <text evidence="1">Belongs to the LysR transcriptional regulatory family.</text>
</comment>
<evidence type="ECO:0000256" key="2">
    <source>
        <dbReference type="ARBA" id="ARBA00023015"/>
    </source>
</evidence>
<proteinExistence type="inferred from homology"/>
<keyword evidence="2" id="KW-0805">Transcription regulation</keyword>
<dbReference type="Gene3D" id="1.10.10.10">
    <property type="entry name" value="Winged helix-like DNA-binding domain superfamily/Winged helix DNA-binding domain"/>
    <property type="match status" value="1"/>
</dbReference>
<comment type="caution">
    <text evidence="6">The sequence shown here is derived from an EMBL/GenBank/DDBJ whole genome shotgun (WGS) entry which is preliminary data.</text>
</comment>
<evidence type="ECO:0000259" key="5">
    <source>
        <dbReference type="PROSITE" id="PS50931"/>
    </source>
</evidence>
<keyword evidence="3" id="KW-0238">DNA-binding</keyword>
<dbReference type="InterPro" id="IPR050950">
    <property type="entry name" value="HTH-type_LysR_regulators"/>
</dbReference>
<feature type="domain" description="HTH lysR-type" evidence="5">
    <location>
        <begin position="1"/>
        <end position="61"/>
    </location>
</feature>
<dbReference type="InterPro" id="IPR036388">
    <property type="entry name" value="WH-like_DNA-bd_sf"/>
</dbReference>
<accession>A0A246S4M6</accession>
<dbReference type="InterPro" id="IPR005119">
    <property type="entry name" value="LysR_subst-bd"/>
</dbReference>
<dbReference type="PROSITE" id="PS50931">
    <property type="entry name" value="HTH_LYSR"/>
    <property type="match status" value="1"/>
</dbReference>
<keyword evidence="7" id="KW-1185">Reference proteome</keyword>
<dbReference type="Pfam" id="PF03466">
    <property type="entry name" value="LysR_substrate"/>
    <property type="match status" value="1"/>
</dbReference>
<dbReference type="Gene3D" id="3.40.190.290">
    <property type="match status" value="1"/>
</dbReference>
<dbReference type="AlphaFoldDB" id="A0A246S4M6"/>
<gene>
    <name evidence="6" type="ORF">JI62_02830</name>
</gene>
<reference evidence="6 7" key="1">
    <citation type="submission" date="2014-08" db="EMBL/GenBank/DDBJ databases">
        <title>Draft genome sequence of a novel L-asparaginase producing marine bacterium, Halomonas campaniensis.</title>
        <authorList>
            <person name="Sundarakrishnan B."/>
            <person name="Moushumi Priya A."/>
            <person name="Raman G."/>
            <person name="Sakthivel N."/>
            <person name="Park S."/>
            <person name="Jayachandran S."/>
        </authorList>
    </citation>
    <scope>NUCLEOTIDE SEQUENCE [LARGE SCALE GENOMIC DNA]</scope>
    <source>
        <strain evidence="6 7">SK03</strain>
    </source>
</reference>
<dbReference type="GO" id="GO:0003700">
    <property type="term" value="F:DNA-binding transcription factor activity"/>
    <property type="evidence" value="ECO:0007669"/>
    <property type="project" value="InterPro"/>
</dbReference>
<dbReference type="SUPFAM" id="SSF53850">
    <property type="entry name" value="Periplasmic binding protein-like II"/>
    <property type="match status" value="1"/>
</dbReference>
<keyword evidence="4" id="KW-0804">Transcription</keyword>
<evidence type="ECO:0000256" key="1">
    <source>
        <dbReference type="ARBA" id="ARBA00009437"/>
    </source>
</evidence>
<dbReference type="InterPro" id="IPR000847">
    <property type="entry name" value="LysR_HTH_N"/>
</dbReference>
<dbReference type="SUPFAM" id="SSF46785">
    <property type="entry name" value="Winged helix' DNA-binding domain"/>
    <property type="match status" value="1"/>
</dbReference>
<dbReference type="InterPro" id="IPR036390">
    <property type="entry name" value="WH_DNA-bd_sf"/>
</dbReference>
<dbReference type="Proteomes" id="UP000197334">
    <property type="component" value="Unassembled WGS sequence"/>
</dbReference>
<evidence type="ECO:0000313" key="6">
    <source>
        <dbReference type="EMBL" id="OWV31180.1"/>
    </source>
</evidence>
<protein>
    <recommendedName>
        <fullName evidence="5">HTH lysR-type domain-containing protein</fullName>
    </recommendedName>
</protein>
<dbReference type="PANTHER" id="PTHR30419">
    <property type="entry name" value="HTH-TYPE TRANSCRIPTIONAL REGULATOR YBHD"/>
    <property type="match status" value="1"/>
</dbReference>
<dbReference type="GO" id="GO:0005829">
    <property type="term" value="C:cytosol"/>
    <property type="evidence" value="ECO:0007669"/>
    <property type="project" value="TreeGrafter"/>
</dbReference>
<evidence type="ECO:0000256" key="3">
    <source>
        <dbReference type="ARBA" id="ARBA00023125"/>
    </source>
</evidence>
<evidence type="ECO:0000256" key="4">
    <source>
        <dbReference type="ARBA" id="ARBA00023163"/>
    </source>
</evidence>
<dbReference type="EMBL" id="JPUA01000005">
    <property type="protein sequence ID" value="OWV31180.1"/>
    <property type="molecule type" value="Genomic_DNA"/>
</dbReference>
<dbReference type="GO" id="GO:0003677">
    <property type="term" value="F:DNA binding"/>
    <property type="evidence" value="ECO:0007669"/>
    <property type="project" value="UniProtKB-KW"/>
</dbReference>
<dbReference type="CDD" id="cd08421">
    <property type="entry name" value="PBP2_LTTR_like_1"/>
    <property type="match status" value="1"/>
</dbReference>
<sequence>MRYYDPHTLQIFITVCEEGSVAGAAEKISIVPSAVSKRLSALEEQVGVKLLERTKRGALPTPAGEVLLRSARETLIALERMHAELSEFSDGVQGDLRILASLSVICQFLPKQISTFMQAHEKVRITLEEKVSSLITRGIEEGRGDIGICWEDAHTKNLDSRPYLTDQLAIVVNAQHPLADKSGLFFEETLAYDHVEILPGSLVSLTLQREATALGSPIRFRIHVTTFDAACRIADSNIAIAVVPLEVAALYETAMNIKTIPLNDPWATRNFVACVRDYSKLSVPARALFDHLTNLNQ</sequence>